<sequence length="331" mass="37852">MRKIFWTVLVLFFFSCESKEKVKKDLDPADLDLIISSVERDGRDMMEEIAFVSEFITSLYENQDTVDFEVPLSYTFTNGISNNRPGDSDDKSTIYISSLQTDQELIYKEIRITNPLDSLFRSIRTKYPQIAQIYTNSADQISRVYPEYDAVNLLEPDLDLTAFNFYYGADETNNPERVPRWLPDAYIDPAGLGWIVSLVSPVYVNDQLKLVVGIDFKLSEILEPYMRPSAGEFLVVTAKGDIVSGSPVAINALGFPPLKNHVYTETIKTDNFRISDYNLYNSKSAEVRKMASTLLNFGEDRFYFEQEPDLCCAIVSRFQLIGWVLIEIVKN</sequence>
<name>A0ABT7YAI5_9BACT</name>
<dbReference type="Proteomes" id="UP001171916">
    <property type="component" value="Unassembled WGS sequence"/>
</dbReference>
<protein>
    <recommendedName>
        <fullName evidence="3">DUF4249 family protein</fullName>
    </recommendedName>
</protein>
<proteinExistence type="predicted"/>
<dbReference type="RefSeq" id="WP_289999082.1">
    <property type="nucleotide sequence ID" value="NZ_JAUEPH010000002.1"/>
</dbReference>
<keyword evidence="2" id="KW-1185">Reference proteome</keyword>
<comment type="caution">
    <text evidence="1">The sequence shown here is derived from an EMBL/GenBank/DDBJ whole genome shotgun (WGS) entry which is preliminary data.</text>
</comment>
<accession>A0ABT7YAI5</accession>
<evidence type="ECO:0008006" key="3">
    <source>
        <dbReference type="Google" id="ProtNLM"/>
    </source>
</evidence>
<evidence type="ECO:0000313" key="1">
    <source>
        <dbReference type="EMBL" id="MDN3203521.1"/>
    </source>
</evidence>
<dbReference type="PROSITE" id="PS51257">
    <property type="entry name" value="PROKAR_LIPOPROTEIN"/>
    <property type="match status" value="1"/>
</dbReference>
<evidence type="ECO:0000313" key="2">
    <source>
        <dbReference type="Proteomes" id="UP001171916"/>
    </source>
</evidence>
<dbReference type="EMBL" id="JAUEPH010000002">
    <property type="protein sequence ID" value="MDN3203521.1"/>
    <property type="molecule type" value="Genomic_DNA"/>
</dbReference>
<reference evidence="1" key="1">
    <citation type="submission" date="2023-06" db="EMBL/GenBank/DDBJ databases">
        <title>Robiginitalea aurantiacus sp. nov. and Algoriphagus sediminis sp. nov., isolated from coastal sediment.</title>
        <authorList>
            <person name="Zhou Z.Y."/>
            <person name="An J."/>
            <person name="Jia Y.W."/>
            <person name="Du Z.J."/>
        </authorList>
    </citation>
    <scope>NUCLEOTIDE SEQUENCE</scope>
    <source>
        <strain evidence="1">C2-7</strain>
    </source>
</reference>
<organism evidence="1 2">
    <name type="scientific">Algoriphagus sediminis</name>
    <dbReference type="NCBI Taxonomy" id="3057113"/>
    <lineage>
        <taxon>Bacteria</taxon>
        <taxon>Pseudomonadati</taxon>
        <taxon>Bacteroidota</taxon>
        <taxon>Cytophagia</taxon>
        <taxon>Cytophagales</taxon>
        <taxon>Cyclobacteriaceae</taxon>
        <taxon>Algoriphagus</taxon>
    </lineage>
</organism>
<dbReference type="Gene3D" id="3.30.450.20">
    <property type="entry name" value="PAS domain"/>
    <property type="match status" value="1"/>
</dbReference>
<gene>
    <name evidence="1" type="ORF">QVH07_05155</name>
</gene>